<dbReference type="Proteomes" id="UP000036403">
    <property type="component" value="Unassembled WGS sequence"/>
</dbReference>
<dbReference type="GO" id="GO:0009381">
    <property type="term" value="F:excinuclease ABC activity"/>
    <property type="evidence" value="ECO:0007669"/>
    <property type="project" value="InterPro"/>
</dbReference>
<dbReference type="SUPFAM" id="SSF47781">
    <property type="entry name" value="RuvA domain 2-like"/>
    <property type="match status" value="1"/>
</dbReference>
<evidence type="ECO:0000256" key="2">
    <source>
        <dbReference type="ARBA" id="ARBA00023204"/>
    </source>
</evidence>
<keyword evidence="2" id="KW-0234">DNA repair</keyword>
<dbReference type="OrthoDB" id="8123691at2759"/>
<evidence type="ECO:0000313" key="7">
    <source>
        <dbReference type="Proteomes" id="UP000036403"/>
    </source>
</evidence>
<dbReference type="GO" id="GO:0009380">
    <property type="term" value="C:excinuclease repair complex"/>
    <property type="evidence" value="ECO:0007669"/>
    <property type="project" value="InterPro"/>
</dbReference>
<dbReference type="PROSITE" id="PS50165">
    <property type="entry name" value="UVRC"/>
    <property type="match status" value="1"/>
</dbReference>
<proteinExistence type="predicted"/>
<dbReference type="NCBIfam" id="TIGR00194">
    <property type="entry name" value="uvrC"/>
    <property type="match status" value="1"/>
</dbReference>
<dbReference type="FunFam" id="3.30.420.340:FF:000001">
    <property type="entry name" value="UvrABC system protein C"/>
    <property type="match status" value="1"/>
</dbReference>
<protein>
    <submittedName>
        <fullName evidence="6">Excinuclease abc subunit c</fullName>
    </submittedName>
</protein>
<dbReference type="EMBL" id="LBMM01014002">
    <property type="protein sequence ID" value="KMQ85386.1"/>
    <property type="molecule type" value="Genomic_DNA"/>
</dbReference>
<dbReference type="Pfam" id="PF08459">
    <property type="entry name" value="UvrC_RNaseH_dom"/>
    <property type="match status" value="1"/>
</dbReference>
<dbReference type="InterPro" id="IPR038476">
    <property type="entry name" value="UvrC_RNase_H_dom_sf"/>
</dbReference>
<evidence type="ECO:0000259" key="4">
    <source>
        <dbReference type="PROSITE" id="PS50151"/>
    </source>
</evidence>
<comment type="caution">
    <text evidence="6">The sequence shown here is derived from an EMBL/GenBank/DDBJ whole genome shotgun (WGS) entry which is preliminary data.</text>
</comment>
<dbReference type="InterPro" id="IPR004791">
    <property type="entry name" value="UvrC"/>
</dbReference>
<feature type="domain" description="UvrC family homology region profile" evidence="5">
    <location>
        <begin position="42"/>
        <end position="272"/>
    </location>
</feature>
<dbReference type="InterPro" id="IPR010994">
    <property type="entry name" value="RuvA_2-like"/>
</dbReference>
<dbReference type="AlphaFoldDB" id="A0A0J7K5B7"/>
<dbReference type="InterPro" id="IPR041663">
    <property type="entry name" value="DisA/LigA_HHH"/>
</dbReference>
<dbReference type="SUPFAM" id="SSF46600">
    <property type="entry name" value="C-terminal UvrC-binding domain of UvrB"/>
    <property type="match status" value="1"/>
</dbReference>
<sequence length="407" mass="45941">MAEASENLNFEKAALLRDRLRAFGHIRSSSAINPASIVEADVIAISQDKGRSCIQVFFIRGGNSNGNRAFYPEHAAEADLPEIMSAFLGQFYEDKIPPKEIILSDYPKDEALLLEALEIRRGKKLFFRFPQRGDRKAVLDYVSMNAKEALARHLSEKLSQEKILKRLQEAANLKAIPQRIEIYDNSHIMGTSPYGVMVVAGTEGFMRNAYRKFSIQTATPGDDFGMMKEVMQRRFLRMSAEEAKGDKEDWTRPDLLLIDGGKGQVSAVKEILETLGIANVPVMGIAKGPDRNAGREWFFVDGKKPFQLPPEDLLLYYLQRLRDEAHRFAITTHRKGRGKAFLHSKLEDVPGVGSKRRRALLARFGSLKNIGQATVEELVQVPGVSRRLSQEIYDYFHISEREGEINP</sequence>
<dbReference type="Gene3D" id="4.10.860.10">
    <property type="entry name" value="UVR domain"/>
    <property type="match status" value="1"/>
</dbReference>
<dbReference type="Gene3D" id="3.30.420.340">
    <property type="entry name" value="UvrC, RNAse H endonuclease domain"/>
    <property type="match status" value="1"/>
</dbReference>
<evidence type="ECO:0000259" key="5">
    <source>
        <dbReference type="PROSITE" id="PS50165"/>
    </source>
</evidence>
<dbReference type="Pfam" id="PF12826">
    <property type="entry name" value="HHH_2"/>
    <property type="match status" value="1"/>
</dbReference>
<dbReference type="PANTHER" id="PTHR30562">
    <property type="entry name" value="UVRC/OXIDOREDUCTASE"/>
    <property type="match status" value="1"/>
</dbReference>
<dbReference type="Gene3D" id="1.10.150.20">
    <property type="entry name" value="5' to 3' exonuclease, C-terminal subdomain"/>
    <property type="match status" value="1"/>
</dbReference>
<keyword evidence="3" id="KW-0742">SOS response</keyword>
<dbReference type="PaxDb" id="67767-A0A0J7K5B7"/>
<dbReference type="Pfam" id="PF02151">
    <property type="entry name" value="UVR"/>
    <property type="match status" value="1"/>
</dbReference>
<evidence type="ECO:0000256" key="1">
    <source>
        <dbReference type="ARBA" id="ARBA00022763"/>
    </source>
</evidence>
<dbReference type="GO" id="GO:0006289">
    <property type="term" value="P:nucleotide-excision repair"/>
    <property type="evidence" value="ECO:0007669"/>
    <property type="project" value="InterPro"/>
</dbReference>
<name>A0A0J7K5B7_LASNI</name>
<dbReference type="InterPro" id="IPR036876">
    <property type="entry name" value="UVR_dom_sf"/>
</dbReference>
<organism evidence="6 7">
    <name type="scientific">Lasius niger</name>
    <name type="common">Black garden ant</name>
    <dbReference type="NCBI Taxonomy" id="67767"/>
    <lineage>
        <taxon>Eukaryota</taxon>
        <taxon>Metazoa</taxon>
        <taxon>Ecdysozoa</taxon>
        <taxon>Arthropoda</taxon>
        <taxon>Hexapoda</taxon>
        <taxon>Insecta</taxon>
        <taxon>Pterygota</taxon>
        <taxon>Neoptera</taxon>
        <taxon>Endopterygota</taxon>
        <taxon>Hymenoptera</taxon>
        <taxon>Apocrita</taxon>
        <taxon>Aculeata</taxon>
        <taxon>Formicoidea</taxon>
        <taxon>Formicidae</taxon>
        <taxon>Formicinae</taxon>
        <taxon>Lasius</taxon>
        <taxon>Lasius</taxon>
    </lineage>
</organism>
<dbReference type="InterPro" id="IPR001943">
    <property type="entry name" value="UVR_dom"/>
</dbReference>
<reference evidence="6 7" key="1">
    <citation type="submission" date="2015-04" db="EMBL/GenBank/DDBJ databases">
        <title>Lasius niger genome sequencing.</title>
        <authorList>
            <person name="Konorov E.A."/>
            <person name="Nikitin M.A."/>
            <person name="Kirill M.V."/>
            <person name="Chang P."/>
        </authorList>
    </citation>
    <scope>NUCLEOTIDE SEQUENCE [LARGE SCALE GENOMIC DNA]</scope>
    <source>
        <tissue evidence="6">Whole</tissue>
    </source>
</reference>
<dbReference type="STRING" id="67767.A0A0J7K5B7"/>
<dbReference type="Pfam" id="PF22920">
    <property type="entry name" value="UvrC_RNaseH"/>
    <property type="match status" value="1"/>
</dbReference>
<dbReference type="PROSITE" id="PS50151">
    <property type="entry name" value="UVR"/>
    <property type="match status" value="1"/>
</dbReference>
<keyword evidence="1" id="KW-0227">DNA damage</keyword>
<evidence type="ECO:0000256" key="3">
    <source>
        <dbReference type="ARBA" id="ARBA00023236"/>
    </source>
</evidence>
<feature type="domain" description="UVR" evidence="4">
    <location>
        <begin position="1"/>
        <end position="26"/>
    </location>
</feature>
<dbReference type="InterPro" id="IPR001162">
    <property type="entry name" value="UvrC_RNase_H_dom"/>
</dbReference>
<keyword evidence="7" id="KW-1185">Reference proteome</keyword>
<dbReference type="SMART" id="SM00278">
    <property type="entry name" value="HhH1"/>
    <property type="match status" value="2"/>
</dbReference>
<dbReference type="PANTHER" id="PTHR30562:SF1">
    <property type="entry name" value="UVRABC SYSTEM PROTEIN C"/>
    <property type="match status" value="1"/>
</dbReference>
<accession>A0A0J7K5B7</accession>
<dbReference type="InterPro" id="IPR003583">
    <property type="entry name" value="Hlx-hairpin-Hlx_DNA-bd_motif"/>
</dbReference>
<gene>
    <name evidence="6" type="ORF">RF55_16118</name>
</gene>
<dbReference type="GO" id="GO:0003677">
    <property type="term" value="F:DNA binding"/>
    <property type="evidence" value="ECO:0007669"/>
    <property type="project" value="InterPro"/>
</dbReference>
<evidence type="ECO:0000313" key="6">
    <source>
        <dbReference type="EMBL" id="KMQ85386.1"/>
    </source>
</evidence>
<dbReference type="InterPro" id="IPR050066">
    <property type="entry name" value="UvrABC_protein_C"/>
</dbReference>